<keyword evidence="5" id="KW-0472">Membrane</keyword>
<dbReference type="RefSeq" id="XP_002949231.1">
    <property type="nucleotide sequence ID" value="XM_002949185.1"/>
</dbReference>
<dbReference type="STRING" id="3068.D8TRX7"/>
<keyword evidence="5" id="KW-0812">Transmembrane</keyword>
<dbReference type="Gene3D" id="1.25.40.20">
    <property type="entry name" value="Ankyrin repeat-containing domain"/>
    <property type="match status" value="2"/>
</dbReference>
<name>D8TRX7_VOLCA</name>
<dbReference type="Gene3D" id="3.30.40.10">
    <property type="entry name" value="Zinc/RING finger domain, C3HC4 (zinc finger)"/>
    <property type="match status" value="1"/>
</dbReference>
<dbReference type="KEGG" id="vcn:VOLCADRAFT_104175"/>
<organism evidence="7">
    <name type="scientific">Volvox carteri f. nagariensis</name>
    <dbReference type="NCBI Taxonomy" id="3068"/>
    <lineage>
        <taxon>Eukaryota</taxon>
        <taxon>Viridiplantae</taxon>
        <taxon>Chlorophyta</taxon>
        <taxon>core chlorophytes</taxon>
        <taxon>Chlorophyceae</taxon>
        <taxon>CS clade</taxon>
        <taxon>Chlamydomonadales</taxon>
        <taxon>Volvocaceae</taxon>
        <taxon>Volvox</taxon>
    </lineage>
</organism>
<dbReference type="PROSITE" id="PS50088">
    <property type="entry name" value="ANK_REPEAT"/>
    <property type="match status" value="1"/>
</dbReference>
<dbReference type="AlphaFoldDB" id="D8TRX7"/>
<evidence type="ECO:0000256" key="2">
    <source>
        <dbReference type="ARBA" id="ARBA00023043"/>
    </source>
</evidence>
<reference evidence="6 7" key="1">
    <citation type="journal article" date="2010" name="Science">
        <title>Genomic analysis of organismal complexity in the multicellular green alga Volvox carteri.</title>
        <authorList>
            <person name="Prochnik S.E."/>
            <person name="Umen J."/>
            <person name="Nedelcu A.M."/>
            <person name="Hallmann A."/>
            <person name="Miller S.M."/>
            <person name="Nishii I."/>
            <person name="Ferris P."/>
            <person name="Kuo A."/>
            <person name="Mitros T."/>
            <person name="Fritz-Laylin L.K."/>
            <person name="Hellsten U."/>
            <person name="Chapman J."/>
            <person name="Simakov O."/>
            <person name="Rensing S.A."/>
            <person name="Terry A."/>
            <person name="Pangilinan J."/>
            <person name="Kapitonov V."/>
            <person name="Jurka J."/>
            <person name="Salamov A."/>
            <person name="Shapiro H."/>
            <person name="Schmutz J."/>
            <person name="Grimwood J."/>
            <person name="Lindquist E."/>
            <person name="Lucas S."/>
            <person name="Grigoriev I.V."/>
            <person name="Schmitt R."/>
            <person name="Kirk D."/>
            <person name="Rokhsar D.S."/>
        </authorList>
    </citation>
    <scope>NUCLEOTIDE SEQUENCE [LARGE SCALE GENOMIC DNA]</scope>
    <source>
        <strain evidence="7">f. Nagariensis / Eve</strain>
    </source>
</reference>
<feature type="transmembrane region" description="Helical" evidence="5">
    <location>
        <begin position="512"/>
        <end position="543"/>
    </location>
</feature>
<evidence type="ECO:0000313" key="7">
    <source>
        <dbReference type="Proteomes" id="UP000001058"/>
    </source>
</evidence>
<dbReference type="SMART" id="SM00248">
    <property type="entry name" value="ANK"/>
    <property type="match status" value="6"/>
</dbReference>
<dbReference type="SUPFAM" id="SSF48403">
    <property type="entry name" value="Ankyrin repeat"/>
    <property type="match status" value="1"/>
</dbReference>
<keyword evidence="1" id="KW-0677">Repeat</keyword>
<dbReference type="PANTHER" id="PTHR24198:SF165">
    <property type="entry name" value="ANKYRIN REPEAT-CONTAINING PROTEIN-RELATED"/>
    <property type="match status" value="1"/>
</dbReference>
<dbReference type="Pfam" id="PF00023">
    <property type="entry name" value="Ank"/>
    <property type="match status" value="1"/>
</dbReference>
<dbReference type="GeneID" id="9623936"/>
<evidence type="ECO:0000256" key="5">
    <source>
        <dbReference type="SAM" id="Phobius"/>
    </source>
</evidence>
<keyword evidence="2 3" id="KW-0040">ANK repeat</keyword>
<feature type="region of interest" description="Disordered" evidence="4">
    <location>
        <begin position="560"/>
        <end position="590"/>
    </location>
</feature>
<feature type="transmembrane region" description="Helical" evidence="5">
    <location>
        <begin position="439"/>
        <end position="461"/>
    </location>
</feature>
<evidence type="ECO:0000256" key="1">
    <source>
        <dbReference type="ARBA" id="ARBA00022737"/>
    </source>
</evidence>
<dbReference type="PANTHER" id="PTHR24198">
    <property type="entry name" value="ANKYRIN REPEAT AND PROTEIN KINASE DOMAIN-CONTAINING PROTEIN"/>
    <property type="match status" value="1"/>
</dbReference>
<dbReference type="InterPro" id="IPR013083">
    <property type="entry name" value="Znf_RING/FYVE/PHD"/>
</dbReference>
<dbReference type="InterPro" id="IPR036770">
    <property type="entry name" value="Ankyrin_rpt-contain_sf"/>
</dbReference>
<dbReference type="InterPro" id="IPR002110">
    <property type="entry name" value="Ankyrin_rpt"/>
</dbReference>
<feature type="region of interest" description="Disordered" evidence="4">
    <location>
        <begin position="115"/>
        <end position="151"/>
    </location>
</feature>
<evidence type="ECO:0000313" key="6">
    <source>
        <dbReference type="EMBL" id="EFJ49724.1"/>
    </source>
</evidence>
<evidence type="ECO:0000256" key="4">
    <source>
        <dbReference type="SAM" id="MobiDB-lite"/>
    </source>
</evidence>
<dbReference type="InParanoid" id="D8TRX7"/>
<dbReference type="EMBL" id="GL378334">
    <property type="protein sequence ID" value="EFJ49724.1"/>
    <property type="molecule type" value="Genomic_DNA"/>
</dbReference>
<dbReference type="OrthoDB" id="550145at2759"/>
<sequence>MGNEVSFCKDDIQGGLAAIQARLRSGVKVNKRMVFQEDVGPLPKGCKCTPLGFTILSWDLHLLDLFIAAGADLAKPVGLPLRFDFTPLQLAVVLGFTAAVRRLLECGANPNVPFQLKHGTTAPPSQQENHQARPAGSANSPNPPNPNAGSLLPTASLLHQLNCLAHLRAGDAVLHAAIDCAADYGLTSSASDGSCCSRMEVVEALISHSHTDLNRLNGRRRSPLYKACKRRLNLLATLLATHPRVIVNAGWPLFAAIKSESGELVRMLLQAGAGPTSTMVDAQGYHTPLSYALHCRTSSETFHDRADVVAMLVQAGSLVEPEMLSYADERNWHSVVLLHCIVGRSAASVLQDGGALELGRASLRFPGRASAGGIFEDRCPDRGAASVATAATSAISTAVGHCGNANGGVGVGGPGVVSSLTHTARPGTFLGLLVVLWRAYLDIFVAIGAILCARFVVLLLFECAEKGLSKLGIPDRTPLGACLRARAAHCRSRGRSDGGGSSADDRKSTVTVILLMAALALRLFGGMSFLSLFVSSAFIWAVVDSTDVVLAYSRDLRSGQHVGGGGNRSGQRHRSAAGAATGEHDRQGARGNTVLQPTSLGGTGTALTGDIVGGGGAVEAVTCGCDGGSGSGSEVTGGLEGLCCVCMSSRAVMGFVHRDVVHCCMCAECEATLRRRKSIAKCLICKRPASVVVRVIAT</sequence>
<dbReference type="Proteomes" id="UP000001058">
    <property type="component" value="Unassembled WGS sequence"/>
</dbReference>
<feature type="repeat" description="ANK" evidence="3">
    <location>
        <begin position="83"/>
        <end position="115"/>
    </location>
</feature>
<dbReference type="Pfam" id="PF12796">
    <property type="entry name" value="Ank_2"/>
    <property type="match status" value="1"/>
</dbReference>
<accession>D8TRX7</accession>
<keyword evidence="7" id="KW-1185">Reference proteome</keyword>
<gene>
    <name evidence="6" type="ORF">VOLCADRAFT_104175</name>
</gene>
<protein>
    <submittedName>
        <fullName evidence="6">Uncharacterized protein</fullName>
    </submittedName>
</protein>
<keyword evidence="5" id="KW-1133">Transmembrane helix</keyword>
<proteinExistence type="predicted"/>
<evidence type="ECO:0000256" key="3">
    <source>
        <dbReference type="PROSITE-ProRule" id="PRU00023"/>
    </source>
</evidence>